<accession>A0A4Q1C772</accession>
<dbReference type="InterPro" id="IPR025563">
    <property type="entry name" value="DUF4286"/>
</dbReference>
<name>A0A4Q1C772_9BACT</name>
<reference evidence="1 2" key="1">
    <citation type="submission" date="2019-01" db="EMBL/GenBank/DDBJ databases">
        <title>Lacunisphaera sp. strain TWA-58.</title>
        <authorList>
            <person name="Chen W.-M."/>
        </authorList>
    </citation>
    <scope>NUCLEOTIDE SEQUENCE [LARGE SCALE GENOMIC DNA]</scope>
    <source>
        <strain evidence="1 2">TWA-58</strain>
    </source>
</reference>
<dbReference type="Proteomes" id="UP000290218">
    <property type="component" value="Unassembled WGS sequence"/>
</dbReference>
<comment type="caution">
    <text evidence="1">The sequence shown here is derived from an EMBL/GenBank/DDBJ whole genome shotgun (WGS) entry which is preliminary data.</text>
</comment>
<evidence type="ECO:0000313" key="1">
    <source>
        <dbReference type="EMBL" id="RXK54744.1"/>
    </source>
</evidence>
<dbReference type="EMBL" id="SDHX01000001">
    <property type="protein sequence ID" value="RXK54744.1"/>
    <property type="molecule type" value="Genomic_DNA"/>
</dbReference>
<dbReference type="RefSeq" id="WP_129046108.1">
    <property type="nucleotide sequence ID" value="NZ_SDHX01000001.1"/>
</dbReference>
<dbReference type="Pfam" id="PF14114">
    <property type="entry name" value="DUF4286"/>
    <property type="match status" value="1"/>
</dbReference>
<sequence>MPEILYTVRATCKDVQQRGRFLSWLTPGHVLQVKAGGATAVRIVLLDRDSETAPAVVETQYAFPSRKAFATYIRDHAPALRADALKHFPPESGVTFARQVAEIATEL</sequence>
<gene>
    <name evidence="1" type="ORF">ESB00_02280</name>
</gene>
<protein>
    <submittedName>
        <fullName evidence="1">DUF4286 family protein</fullName>
    </submittedName>
</protein>
<evidence type="ECO:0000313" key="2">
    <source>
        <dbReference type="Proteomes" id="UP000290218"/>
    </source>
</evidence>
<proteinExistence type="predicted"/>
<dbReference type="OrthoDB" id="195304at2"/>
<organism evidence="1 2">
    <name type="scientific">Oleiharenicola lentus</name>
    <dbReference type="NCBI Taxonomy" id="2508720"/>
    <lineage>
        <taxon>Bacteria</taxon>
        <taxon>Pseudomonadati</taxon>
        <taxon>Verrucomicrobiota</taxon>
        <taxon>Opitutia</taxon>
        <taxon>Opitutales</taxon>
        <taxon>Opitutaceae</taxon>
        <taxon>Oleiharenicola</taxon>
    </lineage>
</organism>
<dbReference type="AlphaFoldDB" id="A0A4Q1C772"/>
<keyword evidence="2" id="KW-1185">Reference proteome</keyword>